<accession>A0A6L3AZX6</accession>
<evidence type="ECO:0000256" key="4">
    <source>
        <dbReference type="ARBA" id="ARBA00025211"/>
    </source>
</evidence>
<evidence type="ECO:0000256" key="6">
    <source>
        <dbReference type="SAM" id="MobiDB-lite"/>
    </source>
</evidence>
<keyword evidence="3" id="KW-0786">Thiamine pyrophosphate</keyword>
<protein>
    <submittedName>
        <fullName evidence="8">Thiamine pyrophosphate-dependent dehydrogenase E1 component subunit alpha</fullName>
    </submittedName>
</protein>
<reference evidence="8 9" key="1">
    <citation type="submission" date="2018-07" db="EMBL/GenBank/DDBJ databases">
        <title>Genome sequence of Roseomonas fauriae ATCC 49958.</title>
        <authorList>
            <person name="Sant'Anna F.H."/>
            <person name="Baldani J.I."/>
            <person name="Zilli J.E."/>
            <person name="Reis V.M."/>
            <person name="Hartmann A."/>
            <person name="Cruz L."/>
            <person name="de Souza E.M."/>
            <person name="de Oliveira Pedrosa F."/>
            <person name="Passaglia L.M.P."/>
        </authorList>
    </citation>
    <scope>NUCLEOTIDE SEQUENCE [LARGE SCALE GENOMIC DNA]</scope>
    <source>
        <strain evidence="8 9">ATCC 49958</strain>
    </source>
</reference>
<evidence type="ECO:0000256" key="2">
    <source>
        <dbReference type="ARBA" id="ARBA00023002"/>
    </source>
</evidence>
<name>A0A6L3AZX6_AZOBR</name>
<evidence type="ECO:0000313" key="8">
    <source>
        <dbReference type="EMBL" id="KAA0684919.1"/>
    </source>
</evidence>
<dbReference type="InterPro" id="IPR029061">
    <property type="entry name" value="THDP-binding"/>
</dbReference>
<comment type="function">
    <text evidence="4">The pyruvate dehydrogenase complex catalyzes the overall conversion of pyruvate to acetyl-CoA and CO(2). It contains multiple copies of three enzymatic components: pyruvate dehydrogenase (E1), dihydrolipoamide acetyltransferase (E2) and lipoamide dehydrogenase (E3).</text>
</comment>
<dbReference type="Proteomes" id="UP000476837">
    <property type="component" value="Unassembled WGS sequence"/>
</dbReference>
<dbReference type="CDD" id="cd02000">
    <property type="entry name" value="TPP_E1_PDC_ADC_BCADC"/>
    <property type="match status" value="1"/>
</dbReference>
<dbReference type="GO" id="GO:0004739">
    <property type="term" value="F:pyruvate dehydrogenase (acetyl-transferring) activity"/>
    <property type="evidence" value="ECO:0007669"/>
    <property type="project" value="UniProtKB-EC"/>
</dbReference>
<organism evidence="8 9">
    <name type="scientific">Azospirillum brasilense</name>
    <dbReference type="NCBI Taxonomy" id="192"/>
    <lineage>
        <taxon>Bacteria</taxon>
        <taxon>Pseudomonadati</taxon>
        <taxon>Pseudomonadota</taxon>
        <taxon>Alphaproteobacteria</taxon>
        <taxon>Rhodospirillales</taxon>
        <taxon>Azospirillaceae</taxon>
        <taxon>Azospirillum</taxon>
    </lineage>
</organism>
<dbReference type="AlphaFoldDB" id="A0A6L3AZX6"/>
<dbReference type="SUPFAM" id="SSF52518">
    <property type="entry name" value="Thiamin diphosphate-binding fold (THDP-binding)"/>
    <property type="match status" value="1"/>
</dbReference>
<feature type="region of interest" description="Disordered" evidence="6">
    <location>
        <begin position="1"/>
        <end position="20"/>
    </location>
</feature>
<evidence type="ECO:0000256" key="1">
    <source>
        <dbReference type="ARBA" id="ARBA00001964"/>
    </source>
</evidence>
<evidence type="ECO:0000256" key="3">
    <source>
        <dbReference type="ARBA" id="ARBA00023052"/>
    </source>
</evidence>
<dbReference type="Gene3D" id="3.40.50.970">
    <property type="match status" value="1"/>
</dbReference>
<proteinExistence type="predicted"/>
<evidence type="ECO:0000259" key="7">
    <source>
        <dbReference type="Pfam" id="PF00676"/>
    </source>
</evidence>
<comment type="caution">
    <text evidence="8">The sequence shown here is derived from an EMBL/GenBank/DDBJ whole genome shotgun (WGS) entry which is preliminary data.</text>
</comment>
<evidence type="ECO:0000313" key="9">
    <source>
        <dbReference type="Proteomes" id="UP000476837"/>
    </source>
</evidence>
<comment type="catalytic activity">
    <reaction evidence="5">
        <text>N(6)-[(R)-lipoyl]-L-lysyl-[protein] + pyruvate + H(+) = N(6)-[(R)-S(8)-acetyldihydrolipoyl]-L-lysyl-[protein] + CO2</text>
        <dbReference type="Rhea" id="RHEA:19189"/>
        <dbReference type="Rhea" id="RHEA-COMP:10474"/>
        <dbReference type="Rhea" id="RHEA-COMP:10478"/>
        <dbReference type="ChEBI" id="CHEBI:15361"/>
        <dbReference type="ChEBI" id="CHEBI:15378"/>
        <dbReference type="ChEBI" id="CHEBI:16526"/>
        <dbReference type="ChEBI" id="CHEBI:83099"/>
        <dbReference type="ChEBI" id="CHEBI:83111"/>
        <dbReference type="EC" id="1.2.4.1"/>
    </reaction>
</comment>
<gene>
    <name evidence="8" type="ORF">DS837_15700</name>
</gene>
<evidence type="ECO:0000256" key="5">
    <source>
        <dbReference type="ARBA" id="ARBA00051231"/>
    </source>
</evidence>
<dbReference type="PANTHER" id="PTHR11516">
    <property type="entry name" value="PYRUVATE DEHYDROGENASE E1 COMPONENT, ALPHA SUBUNIT BACTERIAL AND ORGANELLAR"/>
    <property type="match status" value="1"/>
</dbReference>
<dbReference type="InterPro" id="IPR001017">
    <property type="entry name" value="DH_E1"/>
</dbReference>
<dbReference type="EMBL" id="QOKV01000009">
    <property type="protein sequence ID" value="KAA0684919.1"/>
    <property type="molecule type" value="Genomic_DNA"/>
</dbReference>
<sequence length="342" mass="35414">MPSSAAQADPTPPAPATTTPTDRRLALHRTMQTIRATETTLSRLFADGEIPGFIHLSVGQEAVAAGVVGALGPQDSFATTHRGHGHVLARGVRLDLFFKEIMGRAGGICGGRGGSMHVADLSLGVLGANGIVGAGLPLATGSALAHQTRRTGGVAVAFFGDGAMAEGALHECLNMAALWKLPMVFVCENNGWSEFSPTSTQFAATLDKLGAAFGVPHRRVDGNDVAAVAETAAEVVDAARNGGGPRILECLTTRWHGHFEGDPQRYRNADEIAGLPQNDPLRRSAEALLAAGVEESALAALVDSVDAEIREALEAARADALPDVDAAFRDVYTPTATLTAGA</sequence>
<dbReference type="PANTHER" id="PTHR11516:SF60">
    <property type="entry name" value="PYRUVATE DEHYDROGENASE E1 COMPONENT SUBUNIT ALPHA"/>
    <property type="match status" value="1"/>
</dbReference>
<dbReference type="RefSeq" id="WP_149165629.1">
    <property type="nucleotide sequence ID" value="NZ_QOKV01000009.1"/>
</dbReference>
<dbReference type="GO" id="GO:0006086">
    <property type="term" value="P:pyruvate decarboxylation to acetyl-CoA"/>
    <property type="evidence" value="ECO:0007669"/>
    <property type="project" value="TreeGrafter"/>
</dbReference>
<dbReference type="Pfam" id="PF00676">
    <property type="entry name" value="E1_dh"/>
    <property type="match status" value="1"/>
</dbReference>
<dbReference type="InterPro" id="IPR050642">
    <property type="entry name" value="PDH_E1_Alpha_Subunit"/>
</dbReference>
<comment type="cofactor">
    <cofactor evidence="1">
        <name>thiamine diphosphate</name>
        <dbReference type="ChEBI" id="CHEBI:58937"/>
    </cofactor>
</comment>
<feature type="domain" description="Dehydrogenase E1 component" evidence="7">
    <location>
        <begin position="30"/>
        <end position="322"/>
    </location>
</feature>
<keyword evidence="2" id="KW-0560">Oxidoreductase</keyword>